<keyword evidence="6" id="KW-1185">Reference proteome</keyword>
<dbReference type="GO" id="GO:0032259">
    <property type="term" value="P:methylation"/>
    <property type="evidence" value="ECO:0007669"/>
    <property type="project" value="UniProtKB-KW"/>
</dbReference>
<dbReference type="OrthoDB" id="9777638at2"/>
<accession>A0A660LG05</accession>
<dbReference type="RefSeq" id="WP_121249412.1">
    <property type="nucleotide sequence ID" value="NZ_RBIL01000001.1"/>
</dbReference>
<keyword evidence="1 5" id="KW-0489">Methyltransferase</keyword>
<keyword evidence="2 5" id="KW-0808">Transferase</keyword>
<dbReference type="CDD" id="cd02440">
    <property type="entry name" value="AdoMet_MTases"/>
    <property type="match status" value="1"/>
</dbReference>
<dbReference type="EMBL" id="RBIL01000001">
    <property type="protein sequence ID" value="RKQ91641.1"/>
    <property type="molecule type" value="Genomic_DNA"/>
</dbReference>
<reference evidence="5 6" key="1">
    <citation type="submission" date="2018-10" db="EMBL/GenBank/DDBJ databases">
        <title>Genomic Encyclopedia of Archaeal and Bacterial Type Strains, Phase II (KMG-II): from individual species to whole genera.</title>
        <authorList>
            <person name="Goeker M."/>
        </authorList>
    </citation>
    <scope>NUCLEOTIDE SEQUENCE [LARGE SCALE GENOMIC DNA]</scope>
    <source>
        <strain evidence="5 6">DSM 14954</strain>
    </source>
</reference>
<gene>
    <name evidence="5" type="ORF">C8N24_1464</name>
</gene>
<evidence type="ECO:0000259" key="4">
    <source>
        <dbReference type="Pfam" id="PF08241"/>
    </source>
</evidence>
<dbReference type="Proteomes" id="UP000278962">
    <property type="component" value="Unassembled WGS sequence"/>
</dbReference>
<dbReference type="GO" id="GO:0008757">
    <property type="term" value="F:S-adenosylmethionine-dependent methyltransferase activity"/>
    <property type="evidence" value="ECO:0007669"/>
    <property type="project" value="InterPro"/>
</dbReference>
<feature type="domain" description="Methyltransferase type 11" evidence="4">
    <location>
        <begin position="42"/>
        <end position="123"/>
    </location>
</feature>
<comment type="caution">
    <text evidence="5">The sequence shown here is derived from an EMBL/GenBank/DDBJ whole genome shotgun (WGS) entry which is preliminary data.</text>
</comment>
<dbReference type="InterPro" id="IPR029063">
    <property type="entry name" value="SAM-dependent_MTases_sf"/>
</dbReference>
<dbReference type="AlphaFoldDB" id="A0A660LG05"/>
<dbReference type="Pfam" id="PF08241">
    <property type="entry name" value="Methyltransf_11"/>
    <property type="match status" value="1"/>
</dbReference>
<organism evidence="5 6">
    <name type="scientific">Solirubrobacter pauli</name>
    <dbReference type="NCBI Taxonomy" id="166793"/>
    <lineage>
        <taxon>Bacteria</taxon>
        <taxon>Bacillati</taxon>
        <taxon>Actinomycetota</taxon>
        <taxon>Thermoleophilia</taxon>
        <taxon>Solirubrobacterales</taxon>
        <taxon>Solirubrobacteraceae</taxon>
        <taxon>Solirubrobacter</taxon>
    </lineage>
</organism>
<evidence type="ECO:0000313" key="6">
    <source>
        <dbReference type="Proteomes" id="UP000278962"/>
    </source>
</evidence>
<dbReference type="SUPFAM" id="SSF53335">
    <property type="entry name" value="S-adenosyl-L-methionine-dependent methyltransferases"/>
    <property type="match status" value="1"/>
</dbReference>
<dbReference type="PANTHER" id="PTHR43464:SF19">
    <property type="entry name" value="UBIQUINONE BIOSYNTHESIS O-METHYLTRANSFERASE, MITOCHONDRIAL"/>
    <property type="match status" value="1"/>
</dbReference>
<proteinExistence type="predicted"/>
<evidence type="ECO:0000256" key="1">
    <source>
        <dbReference type="ARBA" id="ARBA00022603"/>
    </source>
</evidence>
<evidence type="ECO:0000256" key="2">
    <source>
        <dbReference type="ARBA" id="ARBA00022679"/>
    </source>
</evidence>
<evidence type="ECO:0000313" key="5">
    <source>
        <dbReference type="EMBL" id="RKQ91641.1"/>
    </source>
</evidence>
<keyword evidence="3" id="KW-0949">S-adenosyl-L-methionine</keyword>
<dbReference type="Gene3D" id="3.40.50.150">
    <property type="entry name" value="Vaccinia Virus protein VP39"/>
    <property type="match status" value="1"/>
</dbReference>
<sequence length="257" mass="27950">MDQKTRWNTTGGNAWVELQAVTDRALAPFVAPLLDGVEGAVLDVGCGTGATTEAAAQVATRVVGVDVSAPMIEAARARTDKAEFVVADAQTHGFDERFDHVISRFGVMFFDDPVAAFANLGRAGRQLRVIAWRGPEENPFHLAAERAAKPVLPDLPERDHDAPGQFAFGDRGKVERILAEAGWHGVEVHELDVECTLPASALETYFTRIGPVGIALNDHDERTRERVVAAVRPAFEPYVDGDEVRYVAATWLITAHQ</sequence>
<dbReference type="PANTHER" id="PTHR43464">
    <property type="entry name" value="METHYLTRANSFERASE"/>
    <property type="match status" value="1"/>
</dbReference>
<dbReference type="InterPro" id="IPR013216">
    <property type="entry name" value="Methyltransf_11"/>
</dbReference>
<evidence type="ECO:0000256" key="3">
    <source>
        <dbReference type="ARBA" id="ARBA00022691"/>
    </source>
</evidence>
<name>A0A660LG05_9ACTN</name>
<protein>
    <submittedName>
        <fullName evidence="5">Methyltransferase family protein</fullName>
    </submittedName>
</protein>